<dbReference type="Pfam" id="PF00135">
    <property type="entry name" value="COesterase"/>
    <property type="match status" value="1"/>
</dbReference>
<dbReference type="GO" id="GO:0005615">
    <property type="term" value="C:extracellular space"/>
    <property type="evidence" value="ECO:0007669"/>
    <property type="project" value="TreeGrafter"/>
</dbReference>
<evidence type="ECO:0000313" key="8">
    <source>
        <dbReference type="WBParaSite" id="SPAL_0000076900.1"/>
    </source>
</evidence>
<evidence type="ECO:0000256" key="1">
    <source>
        <dbReference type="ARBA" id="ARBA00005964"/>
    </source>
</evidence>
<feature type="domain" description="Carboxylesterase type B" evidence="6">
    <location>
        <begin position="35"/>
        <end position="523"/>
    </location>
</feature>
<dbReference type="InterPro" id="IPR002018">
    <property type="entry name" value="CarbesteraseB"/>
</dbReference>
<evidence type="ECO:0000256" key="5">
    <source>
        <dbReference type="SAM" id="SignalP"/>
    </source>
</evidence>
<keyword evidence="2" id="KW-0719">Serine esterase</keyword>
<dbReference type="PANTHER" id="PTHR43918:SF15">
    <property type="entry name" value="CARBOXYLIC ESTER HYDROLASE"/>
    <property type="match status" value="1"/>
</dbReference>
<dbReference type="GO" id="GO:0019695">
    <property type="term" value="P:choline metabolic process"/>
    <property type="evidence" value="ECO:0007669"/>
    <property type="project" value="TreeGrafter"/>
</dbReference>
<evidence type="ECO:0000256" key="3">
    <source>
        <dbReference type="ARBA" id="ARBA00022801"/>
    </source>
</evidence>
<dbReference type="GO" id="GO:0005886">
    <property type="term" value="C:plasma membrane"/>
    <property type="evidence" value="ECO:0007669"/>
    <property type="project" value="TreeGrafter"/>
</dbReference>
<dbReference type="Proteomes" id="UP000046392">
    <property type="component" value="Unplaced"/>
</dbReference>
<protein>
    <submittedName>
        <fullName evidence="8">Acetylcholinesterase</fullName>
    </submittedName>
</protein>
<proteinExistence type="inferred from homology"/>
<evidence type="ECO:0000259" key="6">
    <source>
        <dbReference type="Pfam" id="PF00135"/>
    </source>
</evidence>
<dbReference type="PANTHER" id="PTHR43918">
    <property type="entry name" value="ACETYLCHOLINESTERASE"/>
    <property type="match status" value="1"/>
</dbReference>
<dbReference type="Gene3D" id="3.40.50.1820">
    <property type="entry name" value="alpha/beta hydrolase"/>
    <property type="match status" value="1"/>
</dbReference>
<evidence type="ECO:0000256" key="4">
    <source>
        <dbReference type="ARBA" id="ARBA00023157"/>
    </source>
</evidence>
<dbReference type="SUPFAM" id="SSF53474">
    <property type="entry name" value="alpha/beta-Hydrolases"/>
    <property type="match status" value="1"/>
</dbReference>
<dbReference type="STRING" id="174720.A0A0N5B3W9"/>
<keyword evidence="7" id="KW-1185">Reference proteome</keyword>
<keyword evidence="3" id="KW-0378">Hydrolase</keyword>
<keyword evidence="5" id="KW-0732">Signal</keyword>
<dbReference type="GO" id="GO:0003990">
    <property type="term" value="F:acetylcholinesterase activity"/>
    <property type="evidence" value="ECO:0007669"/>
    <property type="project" value="TreeGrafter"/>
</dbReference>
<feature type="chain" id="PRO_5005893948" evidence="5">
    <location>
        <begin position="22"/>
        <end position="570"/>
    </location>
</feature>
<evidence type="ECO:0000256" key="2">
    <source>
        <dbReference type="ARBA" id="ARBA00022487"/>
    </source>
</evidence>
<organism evidence="7 8">
    <name type="scientific">Strongyloides papillosus</name>
    <name type="common">Intestinal threadworm</name>
    <dbReference type="NCBI Taxonomy" id="174720"/>
    <lineage>
        <taxon>Eukaryota</taxon>
        <taxon>Metazoa</taxon>
        <taxon>Ecdysozoa</taxon>
        <taxon>Nematoda</taxon>
        <taxon>Chromadorea</taxon>
        <taxon>Rhabditida</taxon>
        <taxon>Tylenchina</taxon>
        <taxon>Panagrolaimomorpha</taxon>
        <taxon>Strongyloidoidea</taxon>
        <taxon>Strongyloididae</taxon>
        <taxon>Strongyloides</taxon>
    </lineage>
</organism>
<keyword evidence="4" id="KW-1015">Disulfide bond</keyword>
<feature type="signal peptide" evidence="5">
    <location>
        <begin position="1"/>
        <end position="21"/>
    </location>
</feature>
<comment type="similarity">
    <text evidence="1">Belongs to the type-B carboxylesterase/lipase family.</text>
</comment>
<name>A0A0N5B3W9_STREA</name>
<evidence type="ECO:0000313" key="7">
    <source>
        <dbReference type="Proteomes" id="UP000046392"/>
    </source>
</evidence>
<dbReference type="WBParaSite" id="SPAL_0000076900.1">
    <property type="protein sequence ID" value="SPAL_0000076900.1"/>
    <property type="gene ID" value="SPAL_0000076900"/>
</dbReference>
<dbReference type="GO" id="GO:0006581">
    <property type="term" value="P:acetylcholine catabolic process"/>
    <property type="evidence" value="ECO:0007669"/>
    <property type="project" value="TreeGrafter"/>
</dbReference>
<reference evidence="8" key="1">
    <citation type="submission" date="2017-02" db="UniProtKB">
        <authorList>
            <consortium name="WormBaseParasite"/>
        </authorList>
    </citation>
    <scope>IDENTIFICATION</scope>
</reference>
<dbReference type="AlphaFoldDB" id="A0A0N5B3W9"/>
<dbReference type="PRINTS" id="PR00878">
    <property type="entry name" value="CHOLNESTRASE"/>
</dbReference>
<dbReference type="InterPro" id="IPR050654">
    <property type="entry name" value="AChE-related_enzymes"/>
</dbReference>
<dbReference type="InterPro" id="IPR000997">
    <property type="entry name" value="Cholinesterase"/>
</dbReference>
<dbReference type="InterPro" id="IPR029058">
    <property type="entry name" value="AB_hydrolase_fold"/>
</dbReference>
<dbReference type="ESTHER" id="strea-a0a0n5b3w9">
    <property type="family name" value="Cholinesterase-like"/>
</dbReference>
<sequence length="570" mass="64484">MLFNINILTIISFPLFNSVISGPVNCTPAGTYNIENNTVTEYLGIPYAKPPIGDLRFMPPQGLSEFKTNETFNATIPARTCPQIIPPNIFPYNFSGFSIWYPPKNISEDCLQLNIWQPNKTTGGVLVMIHGGAYYSLSASLDLFNGSVLAAVARAVVVTINYRIGVLGFARWKDGKNITGNMGLLDQQMALKWINKNIHLFGGNNKSITLIGEHAGSSSAVAHLFAKNSSDLFSGIITASGTLENIWATQRNEYIENATMLLAQNLSCTDTEEEKVLKCLQNISNPMAFINSTLMLRGKMAPPFGFPFAITHNDGNFFERNISDMSVENDMKKNFSIMLGDTGNEGSFFLYNYFRTYGCTINFTNVEDPSHQCLINNTVFENITHIITKMLGKDEEWQNEINEVYDHIHKDKFRNILSKIMSDLLFDCGLKRFAEQIVNTTSNKVYYYIYNYTSSLNPWPRWMGAVHASSMETVFGYPYRYPNIYNKTFNETDKNISYNIMKIYGNFASGTFPYSELYEYNKTSKNVGVLDQTLTGPFPKYYINDSYTQKCDLFSPYIIKPEINTTTPEK</sequence>
<accession>A0A0N5B3W9</accession>